<keyword evidence="1" id="KW-0472">Membrane</keyword>
<keyword evidence="1" id="KW-0812">Transmembrane</keyword>
<evidence type="ECO:0000313" key="4">
    <source>
        <dbReference type="Proteomes" id="UP001472677"/>
    </source>
</evidence>
<proteinExistence type="predicted"/>
<organism evidence="3 4">
    <name type="scientific">Hibiscus sabdariffa</name>
    <name type="common">roselle</name>
    <dbReference type="NCBI Taxonomy" id="183260"/>
    <lineage>
        <taxon>Eukaryota</taxon>
        <taxon>Viridiplantae</taxon>
        <taxon>Streptophyta</taxon>
        <taxon>Embryophyta</taxon>
        <taxon>Tracheophyta</taxon>
        <taxon>Spermatophyta</taxon>
        <taxon>Magnoliopsida</taxon>
        <taxon>eudicotyledons</taxon>
        <taxon>Gunneridae</taxon>
        <taxon>Pentapetalae</taxon>
        <taxon>rosids</taxon>
        <taxon>malvids</taxon>
        <taxon>Malvales</taxon>
        <taxon>Malvaceae</taxon>
        <taxon>Malvoideae</taxon>
        <taxon>Hibiscus</taxon>
    </lineage>
</organism>
<keyword evidence="1" id="KW-1133">Transmembrane helix</keyword>
<keyword evidence="4" id="KW-1185">Reference proteome</keyword>
<protein>
    <submittedName>
        <fullName evidence="3">Uncharacterized protein</fullName>
    </submittedName>
</protein>
<name>A0ABR2BSC0_9ROSI</name>
<comment type="caution">
    <text evidence="3">The sequence shown here is derived from an EMBL/GenBank/DDBJ whole genome shotgun (WGS) entry which is preliminary data.</text>
</comment>
<accession>A0ABR2BSC0</accession>
<evidence type="ECO:0000313" key="3">
    <source>
        <dbReference type="EMBL" id="KAK8509936.1"/>
    </source>
</evidence>
<feature type="transmembrane region" description="Helical" evidence="1">
    <location>
        <begin position="12"/>
        <end position="36"/>
    </location>
</feature>
<gene>
    <name evidence="2" type="ORF">V6N12_009763</name>
    <name evidence="3" type="ORF">V6N12_035259</name>
</gene>
<evidence type="ECO:0000313" key="2">
    <source>
        <dbReference type="EMBL" id="KAK8482955.1"/>
    </source>
</evidence>
<dbReference type="EMBL" id="JBBPBM010000089">
    <property type="protein sequence ID" value="KAK8509936.1"/>
    <property type="molecule type" value="Genomic_DNA"/>
</dbReference>
<dbReference type="EMBL" id="JBBPBM010001631">
    <property type="protein sequence ID" value="KAK8482955.1"/>
    <property type="molecule type" value="Genomic_DNA"/>
</dbReference>
<evidence type="ECO:0000256" key="1">
    <source>
        <dbReference type="SAM" id="Phobius"/>
    </source>
</evidence>
<dbReference type="Proteomes" id="UP001472677">
    <property type="component" value="Unassembled WGS sequence"/>
</dbReference>
<reference evidence="3 4" key="1">
    <citation type="journal article" date="2024" name="G3 (Bethesda)">
        <title>Genome assembly of Hibiscus sabdariffa L. provides insights into metabolisms of medicinal natural products.</title>
        <authorList>
            <person name="Kim T."/>
        </authorList>
    </citation>
    <scope>NUCLEOTIDE SEQUENCE [LARGE SCALE GENOMIC DNA]</scope>
    <source>
        <strain evidence="3">TK-2024</strain>
        <tissue evidence="3">Old leaves</tissue>
    </source>
</reference>
<sequence>MAHLEKKTAKTSVGSLILGIEPCPLLISFLVIGISVHPPKPRGKKGFESIFDPFSVLKLVFKESVKSPGMLEDVPHRSKFHR</sequence>